<accession>A0ACC4DTE0</accession>
<dbReference type="EMBL" id="JBGNUJ010000006">
    <property type="protein sequence ID" value="KAL3958829.1"/>
    <property type="molecule type" value="Genomic_DNA"/>
</dbReference>
<gene>
    <name evidence="1" type="ORF">ACCO45_006991</name>
</gene>
<sequence>MSTDSVPNGGMSQEHPAGAWFRLRDLETCKRARLPSIRQSSGCHTIFAARLASPLSLLCPLMVRLHVRMHRIPPHALGESVVTSALLSNVRAALSDTGLQGTWAML</sequence>
<name>A0ACC4DTE0_PURLI</name>
<comment type="caution">
    <text evidence="1">The sequence shown here is derived from an EMBL/GenBank/DDBJ whole genome shotgun (WGS) entry which is preliminary data.</text>
</comment>
<evidence type="ECO:0000313" key="1">
    <source>
        <dbReference type="EMBL" id="KAL3958829.1"/>
    </source>
</evidence>
<reference evidence="1" key="1">
    <citation type="submission" date="2024-12" db="EMBL/GenBank/DDBJ databases">
        <title>Comparative genomics and development of molecular markers within Purpureocillium lilacinum and among Purpureocillium species.</title>
        <authorList>
            <person name="Yeh Z.-Y."/>
            <person name="Ni N.-T."/>
            <person name="Lo P.-H."/>
            <person name="Mushyakhwo K."/>
            <person name="Lin C.-F."/>
            <person name="Nai Y.-S."/>
        </authorList>
    </citation>
    <scope>NUCLEOTIDE SEQUENCE</scope>
    <source>
        <strain evidence="1">NCHU-NPUST-175</strain>
    </source>
</reference>
<dbReference type="Proteomes" id="UP001638806">
    <property type="component" value="Unassembled WGS sequence"/>
</dbReference>
<protein>
    <submittedName>
        <fullName evidence="1">Uncharacterized protein</fullName>
    </submittedName>
</protein>
<evidence type="ECO:0000313" key="2">
    <source>
        <dbReference type="Proteomes" id="UP001638806"/>
    </source>
</evidence>
<keyword evidence="2" id="KW-1185">Reference proteome</keyword>
<proteinExistence type="predicted"/>
<organism evidence="1 2">
    <name type="scientific">Purpureocillium lilacinum</name>
    <name type="common">Paecilomyces lilacinus</name>
    <dbReference type="NCBI Taxonomy" id="33203"/>
    <lineage>
        <taxon>Eukaryota</taxon>
        <taxon>Fungi</taxon>
        <taxon>Dikarya</taxon>
        <taxon>Ascomycota</taxon>
        <taxon>Pezizomycotina</taxon>
        <taxon>Sordariomycetes</taxon>
        <taxon>Hypocreomycetidae</taxon>
        <taxon>Hypocreales</taxon>
        <taxon>Ophiocordycipitaceae</taxon>
        <taxon>Purpureocillium</taxon>
    </lineage>
</organism>